<feature type="compositionally biased region" description="Low complexity" evidence="1">
    <location>
        <begin position="268"/>
        <end position="291"/>
    </location>
</feature>
<dbReference type="Proteomes" id="UP000691718">
    <property type="component" value="Unassembled WGS sequence"/>
</dbReference>
<keyword evidence="3" id="KW-1185">Reference proteome</keyword>
<sequence>MRQEIGAIEPSLAACGAEHKAAFLEHCVQLDGRHWDDITLVDLNLEQRNVIQHIAGPSTTKRPLSENIQKTITVPNVFEPVAGPSKCIQPLCENVHYKTIPDKTSAIPQVTENINPVAAANPSTKNKKDKDMLIKMKYHLRKINRLQKTVKHLKNEAFLKDNQAEDRIGQTEHAILSPLPFNCSDDSVKDPNYVNTDDYYSDSDHSDLNSKKRAMRFKRNKFAENIDPMISVATKNSSSSQISTPNSHRKIDYSNKPKPGPSKISYMPPSSSSSSSSSSGPSDSSSSSSDSSDTEEDAKRVNEQVTEPDTEKKYRNG</sequence>
<dbReference type="AlphaFoldDB" id="A0A8S3W3D6"/>
<reference evidence="2" key="1">
    <citation type="submission" date="2021-04" db="EMBL/GenBank/DDBJ databases">
        <authorList>
            <person name="Tunstrom K."/>
        </authorList>
    </citation>
    <scope>NUCLEOTIDE SEQUENCE</scope>
</reference>
<evidence type="ECO:0000313" key="2">
    <source>
        <dbReference type="EMBL" id="CAG4938090.1"/>
    </source>
</evidence>
<feature type="region of interest" description="Disordered" evidence="1">
    <location>
        <begin position="232"/>
        <end position="317"/>
    </location>
</feature>
<dbReference type="EMBL" id="CAJQZP010000088">
    <property type="protein sequence ID" value="CAG4938090.1"/>
    <property type="molecule type" value="Genomic_DNA"/>
</dbReference>
<evidence type="ECO:0000256" key="1">
    <source>
        <dbReference type="SAM" id="MobiDB-lite"/>
    </source>
</evidence>
<proteinExistence type="predicted"/>
<comment type="caution">
    <text evidence="2">The sequence shown here is derived from an EMBL/GenBank/DDBJ whole genome shotgun (WGS) entry which is preliminary data.</text>
</comment>
<protein>
    <submittedName>
        <fullName evidence="2">(apollo) hypothetical protein</fullName>
    </submittedName>
</protein>
<accession>A0A8S3W3D6</accession>
<feature type="compositionally biased region" description="Low complexity" evidence="1">
    <location>
        <begin position="237"/>
        <end position="246"/>
    </location>
</feature>
<organism evidence="2 3">
    <name type="scientific">Parnassius apollo</name>
    <name type="common">Apollo butterfly</name>
    <name type="synonym">Papilio apollo</name>
    <dbReference type="NCBI Taxonomy" id="110799"/>
    <lineage>
        <taxon>Eukaryota</taxon>
        <taxon>Metazoa</taxon>
        <taxon>Ecdysozoa</taxon>
        <taxon>Arthropoda</taxon>
        <taxon>Hexapoda</taxon>
        <taxon>Insecta</taxon>
        <taxon>Pterygota</taxon>
        <taxon>Neoptera</taxon>
        <taxon>Endopterygota</taxon>
        <taxon>Lepidoptera</taxon>
        <taxon>Glossata</taxon>
        <taxon>Ditrysia</taxon>
        <taxon>Papilionoidea</taxon>
        <taxon>Papilionidae</taxon>
        <taxon>Parnassiinae</taxon>
        <taxon>Parnassini</taxon>
        <taxon>Parnassius</taxon>
        <taxon>Parnassius</taxon>
    </lineage>
</organism>
<gene>
    <name evidence="2" type="ORF">PAPOLLO_LOCUS1568</name>
</gene>
<evidence type="ECO:0000313" key="3">
    <source>
        <dbReference type="Proteomes" id="UP000691718"/>
    </source>
</evidence>
<name>A0A8S3W3D6_PARAO</name>